<accession>A0A512BV27</accession>
<feature type="region of interest" description="Disordered" evidence="1">
    <location>
        <begin position="39"/>
        <end position="58"/>
    </location>
</feature>
<dbReference type="Proteomes" id="UP000321085">
    <property type="component" value="Unassembled WGS sequence"/>
</dbReference>
<dbReference type="EMBL" id="BJYU01000048">
    <property type="protein sequence ID" value="GEO15809.1"/>
    <property type="molecule type" value="Genomic_DNA"/>
</dbReference>
<evidence type="ECO:0000313" key="3">
    <source>
        <dbReference type="Proteomes" id="UP000321085"/>
    </source>
</evidence>
<feature type="compositionally biased region" description="Basic and acidic residues" evidence="1">
    <location>
        <begin position="42"/>
        <end position="51"/>
    </location>
</feature>
<name>A0A512BV27_9HYPH</name>
<gene>
    <name evidence="2" type="ORF">MAE02_35050</name>
</gene>
<feature type="region of interest" description="Disordered" evidence="1">
    <location>
        <begin position="1"/>
        <end position="22"/>
    </location>
</feature>
<sequence length="58" mass="6503">MGRKQSGEEAAQHPAKRHPHVELGEMLRGRASFGHFTVANHGGKEEADQVKWQHHLPV</sequence>
<protein>
    <submittedName>
        <fullName evidence="2">Uncharacterized protein</fullName>
    </submittedName>
</protein>
<reference evidence="2 3" key="1">
    <citation type="submission" date="2019-07" db="EMBL/GenBank/DDBJ databases">
        <title>Whole genome shotgun sequence of Microvirga aerophila NBRC 106136.</title>
        <authorList>
            <person name="Hosoyama A."/>
            <person name="Uohara A."/>
            <person name="Ohji S."/>
            <person name="Ichikawa N."/>
        </authorList>
    </citation>
    <scope>NUCLEOTIDE SEQUENCE [LARGE SCALE GENOMIC DNA]</scope>
    <source>
        <strain evidence="2 3">NBRC 106136</strain>
    </source>
</reference>
<keyword evidence="3" id="KW-1185">Reference proteome</keyword>
<evidence type="ECO:0000313" key="2">
    <source>
        <dbReference type="EMBL" id="GEO15809.1"/>
    </source>
</evidence>
<organism evidence="2 3">
    <name type="scientific">Microvirga aerophila</name>
    <dbReference type="NCBI Taxonomy" id="670291"/>
    <lineage>
        <taxon>Bacteria</taxon>
        <taxon>Pseudomonadati</taxon>
        <taxon>Pseudomonadota</taxon>
        <taxon>Alphaproteobacteria</taxon>
        <taxon>Hyphomicrobiales</taxon>
        <taxon>Methylobacteriaceae</taxon>
        <taxon>Microvirga</taxon>
    </lineage>
</organism>
<comment type="caution">
    <text evidence="2">The sequence shown here is derived from an EMBL/GenBank/DDBJ whole genome shotgun (WGS) entry which is preliminary data.</text>
</comment>
<evidence type="ECO:0000256" key="1">
    <source>
        <dbReference type="SAM" id="MobiDB-lite"/>
    </source>
</evidence>
<dbReference type="AlphaFoldDB" id="A0A512BV27"/>
<proteinExistence type="predicted"/>
<feature type="compositionally biased region" description="Basic and acidic residues" evidence="1">
    <location>
        <begin position="1"/>
        <end position="11"/>
    </location>
</feature>